<dbReference type="EnsemblPlants" id="AET5Gv20625200.1">
    <property type="protein sequence ID" value="AET5Gv20625200.1"/>
    <property type="gene ID" value="AET5Gv20625200"/>
</dbReference>
<accession>A0A453L4S4</accession>
<evidence type="ECO:0000259" key="8">
    <source>
        <dbReference type="Pfam" id="PF08263"/>
    </source>
</evidence>
<evidence type="ECO:0000256" key="6">
    <source>
        <dbReference type="ARBA" id="ARBA00038043"/>
    </source>
</evidence>
<dbReference type="SUPFAM" id="SSF52058">
    <property type="entry name" value="L domain-like"/>
    <property type="match status" value="1"/>
</dbReference>
<protein>
    <recommendedName>
        <fullName evidence="8">Leucine-rich repeat-containing N-terminal plant-type domain-containing protein</fullName>
    </recommendedName>
</protein>
<feature type="chain" id="PRO_5019466106" description="Leucine-rich repeat-containing N-terminal plant-type domain-containing protein" evidence="7">
    <location>
        <begin position="44"/>
        <end position="356"/>
    </location>
</feature>
<evidence type="ECO:0000256" key="7">
    <source>
        <dbReference type="SAM" id="SignalP"/>
    </source>
</evidence>
<dbReference type="Pfam" id="PF13516">
    <property type="entry name" value="LRR_6"/>
    <property type="match status" value="1"/>
</dbReference>
<dbReference type="Gramene" id="AET5Gv20625200.1">
    <property type="protein sequence ID" value="AET5Gv20625200.1"/>
    <property type="gene ID" value="AET5Gv20625200"/>
</dbReference>
<reference evidence="10" key="1">
    <citation type="journal article" date="2014" name="Science">
        <title>Ancient hybridizations among the ancestral genomes of bread wheat.</title>
        <authorList>
            <consortium name="International Wheat Genome Sequencing Consortium,"/>
            <person name="Marcussen T."/>
            <person name="Sandve S.R."/>
            <person name="Heier L."/>
            <person name="Spannagl M."/>
            <person name="Pfeifer M."/>
            <person name="Jakobsen K.S."/>
            <person name="Wulff B.B."/>
            <person name="Steuernagel B."/>
            <person name="Mayer K.F."/>
            <person name="Olsen O.A."/>
        </authorList>
    </citation>
    <scope>NUCLEOTIDE SEQUENCE [LARGE SCALE GENOMIC DNA]</scope>
    <source>
        <strain evidence="10">cv. AL8/78</strain>
    </source>
</reference>
<dbReference type="Pfam" id="PF00560">
    <property type="entry name" value="LRR_1"/>
    <property type="match status" value="2"/>
</dbReference>
<reference evidence="9" key="4">
    <citation type="submission" date="2019-03" db="UniProtKB">
        <authorList>
            <consortium name="EnsemblPlants"/>
        </authorList>
    </citation>
    <scope>IDENTIFICATION</scope>
</reference>
<dbReference type="Pfam" id="PF08263">
    <property type="entry name" value="LRRNT_2"/>
    <property type="match status" value="1"/>
</dbReference>
<feature type="domain" description="Leucine-rich repeat-containing N-terminal plant-type" evidence="8">
    <location>
        <begin position="49"/>
        <end position="80"/>
    </location>
</feature>
<keyword evidence="4" id="KW-0677">Repeat</keyword>
<dbReference type="PANTHER" id="PTHR48059:SF23">
    <property type="entry name" value="LEUCINE-RICH REPEAT-CONTAINING N-TERMINAL PLANT-TYPE DOMAIN-CONTAINING PROTEIN"/>
    <property type="match status" value="1"/>
</dbReference>
<dbReference type="InterPro" id="IPR051848">
    <property type="entry name" value="PGIP"/>
</dbReference>
<keyword evidence="10" id="KW-1185">Reference proteome</keyword>
<comment type="subcellular location">
    <subcellularLocation>
        <location evidence="1">Cell envelope</location>
    </subcellularLocation>
</comment>
<dbReference type="AlphaFoldDB" id="A0A453L4S4"/>
<evidence type="ECO:0000256" key="3">
    <source>
        <dbReference type="ARBA" id="ARBA00022729"/>
    </source>
</evidence>
<comment type="similarity">
    <text evidence="6">Belongs to the polygalacturonase-inhibiting protein family.</text>
</comment>
<evidence type="ECO:0000313" key="10">
    <source>
        <dbReference type="Proteomes" id="UP000015105"/>
    </source>
</evidence>
<proteinExistence type="inferred from homology"/>
<name>A0A453L4S4_AEGTS</name>
<keyword evidence="3 7" id="KW-0732">Signal</keyword>
<feature type="signal peptide" evidence="7">
    <location>
        <begin position="1"/>
        <end position="43"/>
    </location>
</feature>
<sequence>MHEKQNTAALVSLSAMAADLPPSSWHALLCLVLFSAVVASSSAMDCDGEDRAALLRVKAQLGHPVQLSSWLPATNCCAWEPPAVFCSAAGRVTGLALSSLDGVRAPVPPALGELPELVILQVQSVRGLSGPIPSSFGNLTRLEDLNIAGTSISGPVPDFLAGLTSLRTLVIADGKLAGPIPGCLGSLPDLRYLDLSGNMLTGAIPPGLLHGSFRFLILANNQLTGEIPSDCGDDDVDTLDLSHNLLVGDPSPFLFGITKPVAKVDLSWNELEFDMTDVSFPHHLTFLDLSHNRINGSVAKSLMDVKLEHFDVSYNGLCGEIPAGRFMSAHGAESYEQNRCLCGTPLPPCTTGMLGR</sequence>
<dbReference type="Gene3D" id="3.80.10.10">
    <property type="entry name" value="Ribonuclease Inhibitor"/>
    <property type="match status" value="1"/>
</dbReference>
<keyword evidence="5" id="KW-0325">Glycoprotein</keyword>
<evidence type="ECO:0000256" key="1">
    <source>
        <dbReference type="ARBA" id="ARBA00004196"/>
    </source>
</evidence>
<evidence type="ECO:0000256" key="4">
    <source>
        <dbReference type="ARBA" id="ARBA00022737"/>
    </source>
</evidence>
<keyword evidence="2" id="KW-0433">Leucine-rich repeat</keyword>
<dbReference type="PANTHER" id="PTHR48059">
    <property type="entry name" value="POLYGALACTURONASE INHIBITOR 1"/>
    <property type="match status" value="1"/>
</dbReference>
<reference evidence="9" key="5">
    <citation type="journal article" date="2021" name="G3 (Bethesda)">
        <title>Aegilops tauschii genome assembly Aet v5.0 features greater sequence contiguity and improved annotation.</title>
        <authorList>
            <person name="Wang L."/>
            <person name="Zhu T."/>
            <person name="Rodriguez J.C."/>
            <person name="Deal K.R."/>
            <person name="Dubcovsky J."/>
            <person name="McGuire P.E."/>
            <person name="Lux T."/>
            <person name="Spannagl M."/>
            <person name="Mayer K.F.X."/>
            <person name="Baldrich P."/>
            <person name="Meyers B.C."/>
            <person name="Huo N."/>
            <person name="Gu Y.Q."/>
            <person name="Zhou H."/>
            <person name="Devos K.M."/>
            <person name="Bennetzen J.L."/>
            <person name="Unver T."/>
            <person name="Budak H."/>
            <person name="Gulick P.J."/>
            <person name="Galiba G."/>
            <person name="Kalapos B."/>
            <person name="Nelson D.R."/>
            <person name="Li P."/>
            <person name="You F.M."/>
            <person name="Luo M.C."/>
            <person name="Dvorak J."/>
        </authorList>
    </citation>
    <scope>NUCLEOTIDE SEQUENCE [LARGE SCALE GENOMIC DNA]</scope>
    <source>
        <strain evidence="9">cv. AL8/78</strain>
    </source>
</reference>
<dbReference type="InterPro" id="IPR032675">
    <property type="entry name" value="LRR_dom_sf"/>
</dbReference>
<dbReference type="FunFam" id="3.80.10.10:FF:000041">
    <property type="entry name" value="LRR receptor-like serine/threonine-protein kinase ERECTA"/>
    <property type="match status" value="1"/>
</dbReference>
<organism evidence="9 10">
    <name type="scientific">Aegilops tauschii subsp. strangulata</name>
    <name type="common">Goatgrass</name>
    <dbReference type="NCBI Taxonomy" id="200361"/>
    <lineage>
        <taxon>Eukaryota</taxon>
        <taxon>Viridiplantae</taxon>
        <taxon>Streptophyta</taxon>
        <taxon>Embryophyta</taxon>
        <taxon>Tracheophyta</taxon>
        <taxon>Spermatophyta</taxon>
        <taxon>Magnoliopsida</taxon>
        <taxon>Liliopsida</taxon>
        <taxon>Poales</taxon>
        <taxon>Poaceae</taxon>
        <taxon>BOP clade</taxon>
        <taxon>Pooideae</taxon>
        <taxon>Triticodae</taxon>
        <taxon>Triticeae</taxon>
        <taxon>Triticinae</taxon>
        <taxon>Aegilops</taxon>
    </lineage>
</organism>
<dbReference type="InterPro" id="IPR013210">
    <property type="entry name" value="LRR_N_plant-typ"/>
</dbReference>
<evidence type="ECO:0000256" key="5">
    <source>
        <dbReference type="ARBA" id="ARBA00023180"/>
    </source>
</evidence>
<evidence type="ECO:0000256" key="2">
    <source>
        <dbReference type="ARBA" id="ARBA00022614"/>
    </source>
</evidence>
<dbReference type="STRING" id="200361.A0A453L4S4"/>
<reference evidence="9" key="3">
    <citation type="journal article" date="2017" name="Nature">
        <title>Genome sequence of the progenitor of the wheat D genome Aegilops tauschii.</title>
        <authorList>
            <person name="Luo M.C."/>
            <person name="Gu Y.Q."/>
            <person name="Puiu D."/>
            <person name="Wang H."/>
            <person name="Twardziok S.O."/>
            <person name="Deal K.R."/>
            <person name="Huo N."/>
            <person name="Zhu T."/>
            <person name="Wang L."/>
            <person name="Wang Y."/>
            <person name="McGuire P.E."/>
            <person name="Liu S."/>
            <person name="Long H."/>
            <person name="Ramasamy R.K."/>
            <person name="Rodriguez J.C."/>
            <person name="Van S.L."/>
            <person name="Yuan L."/>
            <person name="Wang Z."/>
            <person name="Xia Z."/>
            <person name="Xiao L."/>
            <person name="Anderson O.D."/>
            <person name="Ouyang S."/>
            <person name="Liang Y."/>
            <person name="Zimin A.V."/>
            <person name="Pertea G."/>
            <person name="Qi P."/>
            <person name="Bennetzen J.L."/>
            <person name="Dai X."/>
            <person name="Dawson M.W."/>
            <person name="Muller H.G."/>
            <person name="Kugler K."/>
            <person name="Rivarola-Duarte L."/>
            <person name="Spannagl M."/>
            <person name="Mayer K.F.X."/>
            <person name="Lu F.H."/>
            <person name="Bevan M.W."/>
            <person name="Leroy P."/>
            <person name="Li P."/>
            <person name="You F.M."/>
            <person name="Sun Q."/>
            <person name="Liu Z."/>
            <person name="Lyons E."/>
            <person name="Wicker T."/>
            <person name="Salzberg S.L."/>
            <person name="Devos K.M."/>
            <person name="Dvorak J."/>
        </authorList>
    </citation>
    <scope>NUCLEOTIDE SEQUENCE [LARGE SCALE GENOMIC DNA]</scope>
    <source>
        <strain evidence="9">cv. AL8/78</strain>
    </source>
</reference>
<evidence type="ECO:0000313" key="9">
    <source>
        <dbReference type="EnsemblPlants" id="AET5Gv20625200.1"/>
    </source>
</evidence>
<dbReference type="Proteomes" id="UP000015105">
    <property type="component" value="Chromosome 5D"/>
</dbReference>
<dbReference type="InterPro" id="IPR001611">
    <property type="entry name" value="Leu-rich_rpt"/>
</dbReference>
<reference evidence="10" key="2">
    <citation type="journal article" date="2017" name="Nat. Plants">
        <title>The Aegilops tauschii genome reveals multiple impacts of transposons.</title>
        <authorList>
            <person name="Zhao G."/>
            <person name="Zou C."/>
            <person name="Li K."/>
            <person name="Wang K."/>
            <person name="Li T."/>
            <person name="Gao L."/>
            <person name="Zhang X."/>
            <person name="Wang H."/>
            <person name="Yang Z."/>
            <person name="Liu X."/>
            <person name="Jiang W."/>
            <person name="Mao L."/>
            <person name="Kong X."/>
            <person name="Jiao Y."/>
            <person name="Jia J."/>
        </authorList>
    </citation>
    <scope>NUCLEOTIDE SEQUENCE [LARGE SCALE GENOMIC DNA]</scope>
    <source>
        <strain evidence="10">cv. AL8/78</strain>
    </source>
</reference>